<feature type="transmembrane region" description="Helical" evidence="10">
    <location>
        <begin position="133"/>
        <end position="162"/>
    </location>
</feature>
<gene>
    <name evidence="13" type="ORF">GWO12_01465</name>
</gene>
<dbReference type="EMBL" id="JAACAK010000012">
    <property type="protein sequence ID" value="NIR73774.1"/>
    <property type="molecule type" value="Genomic_DNA"/>
</dbReference>
<evidence type="ECO:0000256" key="2">
    <source>
        <dbReference type="ARBA" id="ARBA00012438"/>
    </source>
</evidence>
<protein>
    <recommendedName>
        <fullName evidence="2">histidine kinase</fullName>
        <ecNumber evidence="2">2.7.13.3</ecNumber>
    </recommendedName>
</protein>
<dbReference type="InterPro" id="IPR036097">
    <property type="entry name" value="HisK_dim/P_sf"/>
</dbReference>
<dbReference type="PANTHER" id="PTHR43065">
    <property type="entry name" value="SENSOR HISTIDINE KINASE"/>
    <property type="match status" value="1"/>
</dbReference>
<dbReference type="Pfam" id="PF00512">
    <property type="entry name" value="HisKA"/>
    <property type="match status" value="1"/>
</dbReference>
<dbReference type="AlphaFoldDB" id="A0AAE4Z5L7"/>
<dbReference type="PANTHER" id="PTHR43065:SF10">
    <property type="entry name" value="PEROXIDE STRESS-ACTIVATED HISTIDINE KINASE MAK3"/>
    <property type="match status" value="1"/>
</dbReference>
<evidence type="ECO:0000256" key="9">
    <source>
        <dbReference type="SAM" id="MobiDB-lite"/>
    </source>
</evidence>
<feature type="transmembrane region" description="Helical" evidence="10">
    <location>
        <begin position="103"/>
        <end position="121"/>
    </location>
</feature>
<dbReference type="PROSITE" id="PS50112">
    <property type="entry name" value="PAS"/>
    <property type="match status" value="1"/>
</dbReference>
<evidence type="ECO:0000256" key="10">
    <source>
        <dbReference type="SAM" id="Phobius"/>
    </source>
</evidence>
<dbReference type="PROSITE" id="PS50109">
    <property type="entry name" value="HIS_KIN"/>
    <property type="match status" value="1"/>
</dbReference>
<evidence type="ECO:0000259" key="11">
    <source>
        <dbReference type="PROSITE" id="PS50109"/>
    </source>
</evidence>
<evidence type="ECO:0000313" key="13">
    <source>
        <dbReference type="EMBL" id="NIR73774.1"/>
    </source>
</evidence>
<dbReference type="Pfam" id="PF02518">
    <property type="entry name" value="HATPase_c"/>
    <property type="match status" value="1"/>
</dbReference>
<sequence>MNRAKNPAVAEDHGEPVNGARPAGADGEGSSSGGIERLEILRWVYIFRISLAGGLFAGAAFAWTAASPGQTLTASLALVITLLHTPASYWVTHIRQQPIGASFIYGQAVLDVVLVTLVVDLTGGSDSVVAPLYILLISAYTLMLPLRGGFLVTGLACIAYIADSVWVQGTALNTVVALQLAIFVAVALVVGLISTKLRQTGAALTTVEYELQRLRLETGDILGNIPTAVLTIDGLGRLAYANPAAEALLGLEARDWIEKPVLETLARCSRGLEQALERTRRFRMPVASAEITIHRDGDAVPVGISTAVLERRGGPPSVTAIMRDISDVKRMESLRQRTERLEAVAELSASLAHEIKNPLASISTSVQQLGARDRADDDDQLLSRLILKESDRLSRLLSDFIDFARLRIERSKTLDLRELAKHAVEVVRQHPDCGDEIEIELKLGSQPVLFEGDEDLMHRVVSNLILNAVQAAPPGHPTRVSVEVLGQEVGVPDRVDVEHPVVLRVTDDGPGIPETDLKRIFDPFFTRRRGGSGLGLAIVHRAVREHRGAILVASGPEIGTRFTVYLPGKPETPGELLGEERK</sequence>
<name>A0AAE4Z5L7_9BACT</name>
<keyword evidence="10" id="KW-0472">Membrane</keyword>
<dbReference type="Pfam" id="PF00989">
    <property type="entry name" value="PAS"/>
    <property type="match status" value="1"/>
</dbReference>
<organism evidence="13 14">
    <name type="scientific">Candidatus Kutchimonas denitrificans</name>
    <dbReference type="NCBI Taxonomy" id="3056748"/>
    <lineage>
        <taxon>Bacteria</taxon>
        <taxon>Pseudomonadati</taxon>
        <taxon>Gemmatimonadota</taxon>
        <taxon>Gemmatimonadia</taxon>
        <taxon>Candidatus Palauibacterales</taxon>
        <taxon>Candidatus Palauibacteraceae</taxon>
        <taxon>Candidatus Kutchimonas</taxon>
    </lineage>
</organism>
<dbReference type="GO" id="GO:0000155">
    <property type="term" value="F:phosphorelay sensor kinase activity"/>
    <property type="evidence" value="ECO:0007669"/>
    <property type="project" value="InterPro"/>
</dbReference>
<keyword evidence="7" id="KW-0067">ATP-binding</keyword>
<dbReference type="Gene3D" id="1.10.287.130">
    <property type="match status" value="1"/>
</dbReference>
<dbReference type="InterPro" id="IPR004358">
    <property type="entry name" value="Sig_transdc_His_kin-like_C"/>
</dbReference>
<feature type="domain" description="Histidine kinase" evidence="11">
    <location>
        <begin position="350"/>
        <end position="570"/>
    </location>
</feature>
<dbReference type="SMART" id="SM00387">
    <property type="entry name" value="HATPase_c"/>
    <property type="match status" value="1"/>
</dbReference>
<evidence type="ECO:0000256" key="1">
    <source>
        <dbReference type="ARBA" id="ARBA00000085"/>
    </source>
</evidence>
<keyword evidence="8" id="KW-0902">Two-component regulatory system</keyword>
<dbReference type="InterPro" id="IPR003661">
    <property type="entry name" value="HisK_dim/P_dom"/>
</dbReference>
<proteinExistence type="predicted"/>
<dbReference type="GO" id="GO:0006355">
    <property type="term" value="P:regulation of DNA-templated transcription"/>
    <property type="evidence" value="ECO:0007669"/>
    <property type="project" value="InterPro"/>
</dbReference>
<dbReference type="CDD" id="cd00130">
    <property type="entry name" value="PAS"/>
    <property type="match status" value="1"/>
</dbReference>
<dbReference type="SUPFAM" id="SSF55785">
    <property type="entry name" value="PYP-like sensor domain (PAS domain)"/>
    <property type="match status" value="1"/>
</dbReference>
<dbReference type="Gene3D" id="3.30.565.10">
    <property type="entry name" value="Histidine kinase-like ATPase, C-terminal domain"/>
    <property type="match status" value="1"/>
</dbReference>
<dbReference type="GO" id="GO:0005524">
    <property type="term" value="F:ATP binding"/>
    <property type="evidence" value="ECO:0007669"/>
    <property type="project" value="UniProtKB-KW"/>
</dbReference>
<dbReference type="Gene3D" id="3.30.450.20">
    <property type="entry name" value="PAS domain"/>
    <property type="match status" value="1"/>
</dbReference>
<reference evidence="13 14" key="1">
    <citation type="submission" date="2020-01" db="EMBL/GenBank/DDBJ databases">
        <title>Genomes assembled from Gulf of Kutch pelagic sediment metagenomes.</title>
        <authorList>
            <person name="Chandrashekar M."/>
            <person name="Mahajan M.S."/>
            <person name="Dave K.J."/>
            <person name="Vatsa P."/>
            <person name="Nathani N.M."/>
        </authorList>
    </citation>
    <scope>NUCLEOTIDE SEQUENCE [LARGE SCALE GENOMIC DNA]</scope>
    <source>
        <strain evidence="13">KS3-K002</strain>
    </source>
</reference>
<dbReference type="InterPro" id="IPR035965">
    <property type="entry name" value="PAS-like_dom_sf"/>
</dbReference>
<feature type="transmembrane region" description="Helical" evidence="10">
    <location>
        <begin position="174"/>
        <end position="193"/>
    </location>
</feature>
<keyword evidence="4" id="KW-0808">Transferase</keyword>
<accession>A0AAE4Z5L7</accession>
<dbReference type="SMART" id="SM00091">
    <property type="entry name" value="PAS"/>
    <property type="match status" value="1"/>
</dbReference>
<feature type="region of interest" description="Disordered" evidence="9">
    <location>
        <begin position="1"/>
        <end position="32"/>
    </location>
</feature>
<keyword evidence="10" id="KW-0812">Transmembrane</keyword>
<feature type="transmembrane region" description="Helical" evidence="10">
    <location>
        <begin position="72"/>
        <end position="91"/>
    </location>
</feature>
<dbReference type="CDD" id="cd00082">
    <property type="entry name" value="HisKA"/>
    <property type="match status" value="1"/>
</dbReference>
<dbReference type="EC" id="2.7.13.3" evidence="2"/>
<keyword evidence="6" id="KW-0418">Kinase</keyword>
<keyword evidence="5" id="KW-0547">Nucleotide-binding</keyword>
<dbReference type="PRINTS" id="PR00344">
    <property type="entry name" value="BCTRLSENSOR"/>
</dbReference>
<feature type="transmembrane region" description="Helical" evidence="10">
    <location>
        <begin position="45"/>
        <end position="66"/>
    </location>
</feature>
<evidence type="ECO:0000256" key="5">
    <source>
        <dbReference type="ARBA" id="ARBA00022741"/>
    </source>
</evidence>
<evidence type="ECO:0000256" key="7">
    <source>
        <dbReference type="ARBA" id="ARBA00022840"/>
    </source>
</evidence>
<comment type="catalytic activity">
    <reaction evidence="1">
        <text>ATP + protein L-histidine = ADP + protein N-phospho-L-histidine.</text>
        <dbReference type="EC" id="2.7.13.3"/>
    </reaction>
</comment>
<dbReference type="CDD" id="cd00075">
    <property type="entry name" value="HATPase"/>
    <property type="match status" value="1"/>
</dbReference>
<dbReference type="InterPro" id="IPR005467">
    <property type="entry name" value="His_kinase_dom"/>
</dbReference>
<dbReference type="SUPFAM" id="SSF55874">
    <property type="entry name" value="ATPase domain of HSP90 chaperone/DNA topoisomerase II/histidine kinase"/>
    <property type="match status" value="1"/>
</dbReference>
<evidence type="ECO:0000256" key="3">
    <source>
        <dbReference type="ARBA" id="ARBA00022553"/>
    </source>
</evidence>
<dbReference type="InterPro" id="IPR003594">
    <property type="entry name" value="HATPase_dom"/>
</dbReference>
<dbReference type="Proteomes" id="UP000702544">
    <property type="component" value="Unassembled WGS sequence"/>
</dbReference>
<comment type="caution">
    <text evidence="13">The sequence shown here is derived from an EMBL/GenBank/DDBJ whole genome shotgun (WGS) entry which is preliminary data.</text>
</comment>
<evidence type="ECO:0000256" key="6">
    <source>
        <dbReference type="ARBA" id="ARBA00022777"/>
    </source>
</evidence>
<evidence type="ECO:0000256" key="8">
    <source>
        <dbReference type="ARBA" id="ARBA00023012"/>
    </source>
</evidence>
<feature type="domain" description="PAS" evidence="12">
    <location>
        <begin position="221"/>
        <end position="262"/>
    </location>
</feature>
<evidence type="ECO:0000256" key="4">
    <source>
        <dbReference type="ARBA" id="ARBA00022679"/>
    </source>
</evidence>
<keyword evidence="10" id="KW-1133">Transmembrane helix</keyword>
<dbReference type="InterPro" id="IPR013767">
    <property type="entry name" value="PAS_fold"/>
</dbReference>
<dbReference type="InterPro" id="IPR000014">
    <property type="entry name" value="PAS"/>
</dbReference>
<dbReference type="NCBIfam" id="TIGR00229">
    <property type="entry name" value="sensory_box"/>
    <property type="match status" value="1"/>
</dbReference>
<evidence type="ECO:0000259" key="12">
    <source>
        <dbReference type="PROSITE" id="PS50112"/>
    </source>
</evidence>
<evidence type="ECO:0000313" key="14">
    <source>
        <dbReference type="Proteomes" id="UP000702544"/>
    </source>
</evidence>
<dbReference type="InterPro" id="IPR036890">
    <property type="entry name" value="HATPase_C_sf"/>
</dbReference>
<keyword evidence="3" id="KW-0597">Phosphoprotein</keyword>
<dbReference type="SUPFAM" id="SSF47384">
    <property type="entry name" value="Homodimeric domain of signal transducing histidine kinase"/>
    <property type="match status" value="1"/>
</dbReference>
<dbReference type="SMART" id="SM00388">
    <property type="entry name" value="HisKA"/>
    <property type="match status" value="1"/>
</dbReference>